<gene>
    <name evidence="9" type="ORF">Elusimicrob1349_1870</name>
</gene>
<dbReference type="GO" id="GO:0015483">
    <property type="term" value="F:long-chain fatty acid transporting porin activity"/>
    <property type="evidence" value="ECO:0007669"/>
    <property type="project" value="TreeGrafter"/>
</dbReference>
<evidence type="ECO:0000256" key="4">
    <source>
        <dbReference type="ARBA" id="ARBA00022692"/>
    </source>
</evidence>
<sequence length="407" mass="44566">MKKLAVLLSLLLLADVSHAAGFALYEFSARTTAMGGAAMANQAEAASIAVNPALITELEGTQAQLGVTAVTAHAKTTVAGQARTLKDDVWMLPNFFVTHKMSDDVTFGLGGFSRYGLGGEYKNWQSWSGSQLAYRVKLETFSFTPTIAVKANEELSVAMGLEAMVIGFTQNSTLMPGPMAERAAYKISGSGVSWGGNFSFIYRPQWAEKWSLGAMYRTKVKQELSGRLNAGVEYGDPINIYNANAKGSIALPDSISAGLSFRPTEKWTLEAGIVGTFWSSYDQILIEYKEMENTPTIHNKKDYKDAYRLNLGAEYKINQNWAARAGYVYDKSPINEKSMDTLVPVDDRHIASVGIGYTQDRWSVDVAYAHIFSKDLSGTTSAQFGSQPIKYSDGRSDMYALTVGYKF</sequence>
<dbReference type="AlphaFoldDB" id="A0A650ELM5"/>
<dbReference type="PANTHER" id="PTHR35093:SF8">
    <property type="entry name" value="OUTER MEMBRANE PROTEIN NMB0088-RELATED"/>
    <property type="match status" value="1"/>
</dbReference>
<dbReference type="PANTHER" id="PTHR35093">
    <property type="entry name" value="OUTER MEMBRANE PROTEIN NMB0088-RELATED"/>
    <property type="match status" value="1"/>
</dbReference>
<evidence type="ECO:0000256" key="6">
    <source>
        <dbReference type="ARBA" id="ARBA00023136"/>
    </source>
</evidence>
<keyword evidence="6" id="KW-0472">Membrane</keyword>
<name>A0A650ELM5_9BACT</name>
<reference evidence="9" key="1">
    <citation type="journal article" date="2020" name="J. ISSAAS">
        <title>Lactobacilli and other gastrointestinal microbiota of Peromyscus leucopus, reservoir host for agents of Lyme disease and other zoonoses in North America.</title>
        <authorList>
            <person name="Milovic A."/>
            <person name="Bassam K."/>
            <person name="Shao H."/>
            <person name="Chatzistamou I."/>
            <person name="Tufts D.M."/>
            <person name="Diuk-Wasser M."/>
            <person name="Barbour A.G."/>
        </authorList>
    </citation>
    <scope>NUCLEOTIDE SEQUENCE</scope>
    <source>
        <strain evidence="9">LL30</strain>
    </source>
</reference>
<comment type="similarity">
    <text evidence="2">Belongs to the OmpP1/FadL family.</text>
</comment>
<dbReference type="SUPFAM" id="SSF56935">
    <property type="entry name" value="Porins"/>
    <property type="match status" value="1"/>
</dbReference>
<keyword evidence="3" id="KW-1134">Transmembrane beta strand</keyword>
<accession>A0A650ELM5</accession>
<organism evidence="9">
    <name type="scientific">uncultured Elusimicrobia bacterium</name>
    <dbReference type="NCBI Taxonomy" id="699876"/>
    <lineage>
        <taxon>Bacteria</taxon>
        <taxon>Pseudomonadati</taxon>
        <taxon>Elusimicrobiota</taxon>
        <taxon>Elusimicrobia</taxon>
        <taxon>environmental samples</taxon>
    </lineage>
</organism>
<evidence type="ECO:0000313" key="9">
    <source>
        <dbReference type="EMBL" id="QGT50717.1"/>
    </source>
</evidence>
<feature type="chain" id="PRO_5024946126" description="Long-chain fatty acid transporter" evidence="8">
    <location>
        <begin position="20"/>
        <end position="407"/>
    </location>
</feature>
<feature type="signal peptide" evidence="8">
    <location>
        <begin position="1"/>
        <end position="19"/>
    </location>
</feature>
<proteinExistence type="inferred from homology"/>
<dbReference type="EMBL" id="MN577571">
    <property type="protein sequence ID" value="QGT50717.1"/>
    <property type="molecule type" value="Genomic_DNA"/>
</dbReference>
<evidence type="ECO:0000256" key="8">
    <source>
        <dbReference type="SAM" id="SignalP"/>
    </source>
</evidence>
<keyword evidence="4" id="KW-0812">Transmembrane</keyword>
<keyword evidence="5 8" id="KW-0732">Signal</keyword>
<evidence type="ECO:0000256" key="7">
    <source>
        <dbReference type="ARBA" id="ARBA00023237"/>
    </source>
</evidence>
<comment type="subcellular location">
    <subcellularLocation>
        <location evidence="1">Cell outer membrane</location>
        <topology evidence="1">Multi-pass membrane protein</topology>
    </subcellularLocation>
</comment>
<evidence type="ECO:0000256" key="3">
    <source>
        <dbReference type="ARBA" id="ARBA00022452"/>
    </source>
</evidence>
<evidence type="ECO:0000256" key="5">
    <source>
        <dbReference type="ARBA" id="ARBA00022729"/>
    </source>
</evidence>
<evidence type="ECO:0000256" key="1">
    <source>
        <dbReference type="ARBA" id="ARBA00004571"/>
    </source>
</evidence>
<evidence type="ECO:0008006" key="10">
    <source>
        <dbReference type="Google" id="ProtNLM"/>
    </source>
</evidence>
<dbReference type="InterPro" id="IPR005017">
    <property type="entry name" value="OMPP1/FadL/TodX"/>
</dbReference>
<protein>
    <recommendedName>
        <fullName evidence="10">Long-chain fatty acid transporter</fullName>
    </recommendedName>
</protein>
<dbReference type="GO" id="GO:0009279">
    <property type="term" value="C:cell outer membrane"/>
    <property type="evidence" value="ECO:0007669"/>
    <property type="project" value="UniProtKB-SubCell"/>
</dbReference>
<dbReference type="Pfam" id="PF03349">
    <property type="entry name" value="Toluene_X"/>
    <property type="match status" value="1"/>
</dbReference>
<evidence type="ECO:0000256" key="2">
    <source>
        <dbReference type="ARBA" id="ARBA00008163"/>
    </source>
</evidence>
<keyword evidence="7" id="KW-0998">Cell outer membrane</keyword>
<dbReference type="Gene3D" id="2.40.160.60">
    <property type="entry name" value="Outer membrane protein transport protein (OMPP1/FadL/TodX)"/>
    <property type="match status" value="1"/>
</dbReference>